<organism evidence="1 2">
    <name type="scientific">Aphanomyces euteiches</name>
    <dbReference type="NCBI Taxonomy" id="100861"/>
    <lineage>
        <taxon>Eukaryota</taxon>
        <taxon>Sar</taxon>
        <taxon>Stramenopiles</taxon>
        <taxon>Oomycota</taxon>
        <taxon>Saprolegniomycetes</taxon>
        <taxon>Saprolegniales</taxon>
        <taxon>Verrucalvaceae</taxon>
        <taxon>Aphanomyces</taxon>
    </lineage>
</organism>
<reference evidence="1 2" key="1">
    <citation type="submission" date="2019-07" db="EMBL/GenBank/DDBJ databases">
        <title>Genomics analysis of Aphanomyces spp. identifies a new class of oomycete effector associated with host adaptation.</title>
        <authorList>
            <person name="Gaulin E."/>
        </authorList>
    </citation>
    <scope>NUCLEOTIDE SEQUENCE [LARGE SCALE GENOMIC DNA]</scope>
    <source>
        <strain evidence="1 2">ATCC 201684</strain>
    </source>
</reference>
<protein>
    <recommendedName>
        <fullName evidence="3">BED-type domain-containing protein</fullName>
    </recommendedName>
</protein>
<evidence type="ECO:0000313" key="1">
    <source>
        <dbReference type="EMBL" id="KAF0732454.1"/>
    </source>
</evidence>
<dbReference type="VEuPathDB" id="FungiDB:AeMF1_012910"/>
<comment type="caution">
    <text evidence="1">The sequence shown here is derived from an EMBL/GenBank/DDBJ whole genome shotgun (WGS) entry which is preliminary data.</text>
</comment>
<name>A0A6G0WY70_9STRA</name>
<sequence length="726" mass="81185">MEPPNVALDDDEEDDVAMNDTLHLFPESSSEEALVTSLQDDTVSPEAALDAFDMPTFKSHMPRTGRPCHPVWNYFVRGEKKNRFHYRAYCRFCMDAHNKSTTAGVDDESSKIRATRGVSADMIKHLEQCTLCPPYVVDELLKKQLSLQSKRRASSLHSNVVPVTEEDETNSSRLKRVQVWQATLSAQLDMSWTQDPRLHAWLKLPPLTTDDMLTTARELARSQLDKVKEGMLNSTIKSGLTLSINSWKTRRHQHLVAFSLMNSDGDAHALSVVESEWTCDALETHVRAILRSLHDDLKVSIVSIVADSMLAWTAASRVQATAFPDLLVLPCIAEILSTLIGVIMTSEEQFIGILIEFLAWCRHPKIVEVVVVASAELFGGDSSSAVFSALPNRRQATSYVESIRHALVLEHCFDRIESHLPSSLVESLSPSFWNSLRQLNALLDPIADVFTLLQHPMAATSSSKMLSHVLYTFGRLHQAYTTRADLVELPTAKTVVALIDRMWNLYETPAMVLAFRFDFHLEPTWLASTVMSAVPASFATYSTRWFHTKPPITRIQDILVAVETNAFPFDCTRDYHDVSSFYSGVANSYPELCALCCRLYAMSIFAAPVRQVLRGIGYVASHARTTHDATTVLPLLHIGFTTKISPSTAKIHAKDPNADRWLHAHENQVEMICSKSEWKLVATQWKSHIQAEIAAMPPLEGTSGSENTTLQHLFATTLPPPVEIHI</sequence>
<accession>A0A6G0WY70</accession>
<dbReference type="EMBL" id="VJMJ01000132">
    <property type="protein sequence ID" value="KAF0732454.1"/>
    <property type="molecule type" value="Genomic_DNA"/>
</dbReference>
<gene>
    <name evidence="1" type="ORF">Ae201684_010444</name>
</gene>
<proteinExistence type="predicted"/>
<dbReference type="Proteomes" id="UP000481153">
    <property type="component" value="Unassembled WGS sequence"/>
</dbReference>
<dbReference type="AlphaFoldDB" id="A0A6G0WY70"/>
<keyword evidence="2" id="KW-1185">Reference proteome</keyword>
<evidence type="ECO:0000313" key="2">
    <source>
        <dbReference type="Proteomes" id="UP000481153"/>
    </source>
</evidence>
<evidence type="ECO:0008006" key="3">
    <source>
        <dbReference type="Google" id="ProtNLM"/>
    </source>
</evidence>